<gene>
    <name evidence="2" type="ORF">PX653_12310</name>
</gene>
<reference evidence="2 3" key="1">
    <citation type="submission" date="2023-02" db="EMBL/GenBank/DDBJ databases">
        <title>Gemone sequence of Telluria chitinolytica ACM 3522T.</title>
        <authorList>
            <person name="Frediansyah A."/>
            <person name="Miess H."/>
            <person name="Gross H."/>
        </authorList>
    </citation>
    <scope>NUCLEOTIDE SEQUENCE [LARGE SCALE GENOMIC DNA]</scope>
    <source>
        <strain evidence="2 3">ACM 3522</strain>
    </source>
</reference>
<evidence type="ECO:0008006" key="4">
    <source>
        <dbReference type="Google" id="ProtNLM"/>
    </source>
</evidence>
<keyword evidence="1" id="KW-1133">Transmembrane helix</keyword>
<proteinExistence type="predicted"/>
<dbReference type="Proteomes" id="UP001216510">
    <property type="component" value="Chromosome"/>
</dbReference>
<feature type="transmembrane region" description="Helical" evidence="1">
    <location>
        <begin position="44"/>
        <end position="64"/>
    </location>
</feature>
<accession>A0ABY8BJB2</accession>
<protein>
    <recommendedName>
        <fullName evidence="4">DUF1294 domain-containing protein</fullName>
    </recommendedName>
</protein>
<evidence type="ECO:0000313" key="3">
    <source>
        <dbReference type="Proteomes" id="UP001216510"/>
    </source>
</evidence>
<keyword evidence="3" id="KW-1185">Reference proteome</keyword>
<feature type="transmembrane region" description="Helical" evidence="1">
    <location>
        <begin position="21"/>
        <end position="38"/>
    </location>
</feature>
<keyword evidence="1" id="KW-0812">Transmembrane</keyword>
<sequence>MSASLPAPEPAVRSPRPAVRFLFGLVAVMGVVSGFYDGRHWPEPLWWTVLAAGVLNYAIFAWYCRDTDARDIRRSRGGNLFVILLAPLAVPVYLLRRAAGQRWRALLRMTLFLLLFFVVEMLGMVAGELLA</sequence>
<feature type="transmembrane region" description="Helical" evidence="1">
    <location>
        <begin position="76"/>
        <end position="94"/>
    </location>
</feature>
<evidence type="ECO:0000313" key="2">
    <source>
        <dbReference type="EMBL" id="WEF35493.1"/>
    </source>
</evidence>
<feature type="transmembrane region" description="Helical" evidence="1">
    <location>
        <begin position="106"/>
        <end position="130"/>
    </location>
</feature>
<keyword evidence="1" id="KW-0472">Membrane</keyword>
<dbReference type="EMBL" id="CP119083">
    <property type="protein sequence ID" value="WEF35493.1"/>
    <property type="molecule type" value="Genomic_DNA"/>
</dbReference>
<evidence type="ECO:0000256" key="1">
    <source>
        <dbReference type="SAM" id="Phobius"/>
    </source>
</evidence>
<name>A0ABY8BJB2_9BURK</name>
<dbReference type="RefSeq" id="WP_277418146.1">
    <property type="nucleotide sequence ID" value="NZ_CP119083.1"/>
</dbReference>
<organism evidence="2 3">
    <name type="scientific">Pseudoduganella chitinolytica</name>
    <dbReference type="NCBI Taxonomy" id="34070"/>
    <lineage>
        <taxon>Bacteria</taxon>
        <taxon>Pseudomonadati</taxon>
        <taxon>Pseudomonadota</taxon>
        <taxon>Betaproteobacteria</taxon>
        <taxon>Burkholderiales</taxon>
        <taxon>Oxalobacteraceae</taxon>
        <taxon>Telluria group</taxon>
        <taxon>Pseudoduganella</taxon>
    </lineage>
</organism>